<evidence type="ECO:0000313" key="2">
    <source>
        <dbReference type="Proteomes" id="UP000789920"/>
    </source>
</evidence>
<keyword evidence="2" id="KW-1185">Reference proteome</keyword>
<comment type="caution">
    <text evidence="1">The sequence shown here is derived from an EMBL/GenBank/DDBJ whole genome shotgun (WGS) entry which is preliminary data.</text>
</comment>
<gene>
    <name evidence="1" type="ORF">RPERSI_LOCUS697</name>
</gene>
<proteinExistence type="predicted"/>
<organism evidence="1 2">
    <name type="scientific">Racocetra persica</name>
    <dbReference type="NCBI Taxonomy" id="160502"/>
    <lineage>
        <taxon>Eukaryota</taxon>
        <taxon>Fungi</taxon>
        <taxon>Fungi incertae sedis</taxon>
        <taxon>Mucoromycota</taxon>
        <taxon>Glomeromycotina</taxon>
        <taxon>Glomeromycetes</taxon>
        <taxon>Diversisporales</taxon>
        <taxon>Gigasporaceae</taxon>
        <taxon>Racocetra</taxon>
    </lineage>
</organism>
<dbReference type="EMBL" id="CAJVQC010000549">
    <property type="protein sequence ID" value="CAG8473821.1"/>
    <property type="molecule type" value="Genomic_DNA"/>
</dbReference>
<accession>A0ACA9KIP4</accession>
<reference evidence="1" key="1">
    <citation type="submission" date="2021-06" db="EMBL/GenBank/DDBJ databases">
        <authorList>
            <person name="Kallberg Y."/>
            <person name="Tangrot J."/>
            <person name="Rosling A."/>
        </authorList>
    </citation>
    <scope>NUCLEOTIDE SEQUENCE</scope>
    <source>
        <strain evidence="1">MA461A</strain>
    </source>
</reference>
<dbReference type="Proteomes" id="UP000789920">
    <property type="component" value="Unassembled WGS sequence"/>
</dbReference>
<name>A0ACA9KIP4_9GLOM</name>
<protein>
    <submittedName>
        <fullName evidence="1">19518_t:CDS:1</fullName>
    </submittedName>
</protein>
<evidence type="ECO:0000313" key="1">
    <source>
        <dbReference type="EMBL" id="CAG8473821.1"/>
    </source>
</evidence>
<sequence length="138" mass="15739">MKTRLLIEVSKTHSDNSNEFNDIEDSDGEISILRIEEVNDIITRLIQAVLERKAVVGIPKLELFWSSVNPDIYSSDSNSETSKSDFEVGTAKDRMISIKKLGNIIKELETEIKSNKHNEVEKAHFYAMLSYFRLVECG</sequence>